<accession>A0A0P9XYC6</accession>
<dbReference type="Proteomes" id="UP000050562">
    <property type="component" value="Unassembled WGS sequence"/>
</dbReference>
<gene>
    <name evidence="2" type="ORF">ALO52_01566</name>
</gene>
<reference evidence="2 3" key="1">
    <citation type="submission" date="2015-09" db="EMBL/GenBank/DDBJ databases">
        <title>Genome announcement of multiple Pseudomonas syringae strains.</title>
        <authorList>
            <person name="Thakur S."/>
            <person name="Wang P.W."/>
            <person name="Gong Y."/>
            <person name="Weir B.S."/>
            <person name="Guttman D.S."/>
        </authorList>
    </citation>
    <scope>NUCLEOTIDE SEQUENCE [LARGE SCALE GENOMIC DNA]</scope>
    <source>
        <strain evidence="2 3">ICMP3956</strain>
    </source>
</reference>
<dbReference type="Gene3D" id="3.40.50.1820">
    <property type="entry name" value="alpha/beta hydrolase"/>
    <property type="match status" value="1"/>
</dbReference>
<dbReference type="InterPro" id="IPR000073">
    <property type="entry name" value="AB_hydrolase_1"/>
</dbReference>
<dbReference type="SUPFAM" id="SSF53474">
    <property type="entry name" value="alpha/beta-Hydrolases"/>
    <property type="match status" value="1"/>
</dbReference>
<feature type="domain" description="AB hydrolase-1" evidence="1">
    <location>
        <begin position="29"/>
        <end position="252"/>
    </location>
</feature>
<name>A0A0P9XYC6_9PSED</name>
<comment type="caution">
    <text evidence="2">The sequence shown here is derived from an EMBL/GenBank/DDBJ whole genome shotgun (WGS) entry which is preliminary data.</text>
</comment>
<dbReference type="PRINTS" id="PR00111">
    <property type="entry name" value="ABHYDROLASE"/>
</dbReference>
<dbReference type="AlphaFoldDB" id="A0A0P9XYC6"/>
<evidence type="ECO:0000313" key="2">
    <source>
        <dbReference type="EMBL" id="KPY37923.1"/>
    </source>
</evidence>
<dbReference type="GO" id="GO:0042952">
    <property type="term" value="P:beta-ketoadipate pathway"/>
    <property type="evidence" value="ECO:0007669"/>
    <property type="project" value="InterPro"/>
</dbReference>
<proteinExistence type="predicted"/>
<keyword evidence="2" id="KW-0378">Hydrolase</keyword>
<dbReference type="InterPro" id="IPR050471">
    <property type="entry name" value="AB_hydrolase"/>
</dbReference>
<dbReference type="InterPro" id="IPR026968">
    <property type="entry name" value="PcaD/CatD"/>
</dbReference>
<organism evidence="2 3">
    <name type="scientific">Pseudomonas syringae pv. primulae</name>
    <dbReference type="NCBI Taxonomy" id="251707"/>
    <lineage>
        <taxon>Bacteria</taxon>
        <taxon>Pseudomonadati</taxon>
        <taxon>Pseudomonadota</taxon>
        <taxon>Gammaproteobacteria</taxon>
        <taxon>Pseudomonadales</taxon>
        <taxon>Pseudomonadaceae</taxon>
        <taxon>Pseudomonas</taxon>
    </lineage>
</organism>
<dbReference type="PANTHER" id="PTHR43433:SF5">
    <property type="entry name" value="AB HYDROLASE-1 DOMAIN-CONTAINING PROTEIN"/>
    <property type="match status" value="1"/>
</dbReference>
<dbReference type="Pfam" id="PF00561">
    <property type="entry name" value="Abhydrolase_1"/>
    <property type="match status" value="1"/>
</dbReference>
<dbReference type="PATRIC" id="fig|251707.3.peg.2010"/>
<dbReference type="GO" id="GO:0047570">
    <property type="term" value="F:3-oxoadipate enol-lactonase activity"/>
    <property type="evidence" value="ECO:0007669"/>
    <property type="project" value="InterPro"/>
</dbReference>
<sequence>MLSLELRMSAVQLADGPLNYLLEGTQDAPVLVLSNSLGTDLHMWDNQIAALTEHFRVLRYDTRGHGQSLVSEGTYSIEQNGRDVLALLDALNLDKVFFCGLSMGGLIGQWLAINAPERLQRVVLCNTAAKIGNPDVWNPRIETVLRDGQSAMIALRDASIARWFTPSFANAEPATVDAIVGMLAHTSPQGYAANCAAVRDADYREHIASIKLPVLVVCGTEDAVTTPADGRFMLERIAGAQMIELPAAHLSSVEAGEAFTGPVLAFLTADR</sequence>
<dbReference type="PANTHER" id="PTHR43433">
    <property type="entry name" value="HYDROLASE, ALPHA/BETA FOLD FAMILY PROTEIN"/>
    <property type="match status" value="1"/>
</dbReference>
<evidence type="ECO:0000313" key="3">
    <source>
        <dbReference type="Proteomes" id="UP000050562"/>
    </source>
</evidence>
<evidence type="ECO:0000259" key="1">
    <source>
        <dbReference type="Pfam" id="PF00561"/>
    </source>
</evidence>
<dbReference type="InterPro" id="IPR029058">
    <property type="entry name" value="AB_hydrolase_fold"/>
</dbReference>
<protein>
    <submittedName>
        <fullName evidence="2">Alpha/beta hydrolase fold protein</fullName>
    </submittedName>
</protein>
<dbReference type="NCBIfam" id="TIGR02427">
    <property type="entry name" value="protocat_pcaD"/>
    <property type="match status" value="1"/>
</dbReference>
<dbReference type="EMBL" id="LJRC01000107">
    <property type="protein sequence ID" value="KPY37923.1"/>
    <property type="molecule type" value="Genomic_DNA"/>
</dbReference>